<evidence type="ECO:0000313" key="1">
    <source>
        <dbReference type="EMBL" id="TYJ25270.1"/>
    </source>
</evidence>
<proteinExistence type="predicted"/>
<accession>A0A5D2YHF2</accession>
<name>A0A5D2YHF2_GOSMU</name>
<sequence length="63" mass="7501">MLFFICALCGILNKLPWRSMIFVRDLSVNKLVKFQNLRRKEMHSISLRNFGTSWQIQNWASRG</sequence>
<reference evidence="1 2" key="1">
    <citation type="submission" date="2019-07" db="EMBL/GenBank/DDBJ databases">
        <title>WGS assembly of Gossypium mustelinum.</title>
        <authorList>
            <person name="Chen Z.J."/>
            <person name="Sreedasyam A."/>
            <person name="Ando A."/>
            <person name="Song Q."/>
            <person name="De L."/>
            <person name="Hulse-Kemp A."/>
            <person name="Ding M."/>
            <person name="Ye W."/>
            <person name="Kirkbride R."/>
            <person name="Jenkins J."/>
            <person name="Plott C."/>
            <person name="Lovell J."/>
            <person name="Lin Y.-M."/>
            <person name="Vaughn R."/>
            <person name="Liu B."/>
            <person name="Li W."/>
            <person name="Simpson S."/>
            <person name="Scheffler B."/>
            <person name="Saski C."/>
            <person name="Grover C."/>
            <person name="Hu G."/>
            <person name="Conover J."/>
            <person name="Carlson J."/>
            <person name="Shu S."/>
            <person name="Boston L."/>
            <person name="Williams M."/>
            <person name="Peterson D."/>
            <person name="Mcgee K."/>
            <person name="Jones D."/>
            <person name="Wendel J."/>
            <person name="Stelly D."/>
            <person name="Grimwood J."/>
            <person name="Schmutz J."/>
        </authorList>
    </citation>
    <scope>NUCLEOTIDE SEQUENCE [LARGE SCALE GENOMIC DNA]</scope>
    <source>
        <strain evidence="1">1408120.09</strain>
    </source>
</reference>
<dbReference type="EMBL" id="CM017642">
    <property type="protein sequence ID" value="TYJ25270.1"/>
    <property type="molecule type" value="Genomic_DNA"/>
</dbReference>
<keyword evidence="2" id="KW-1185">Reference proteome</keyword>
<evidence type="ECO:0000313" key="2">
    <source>
        <dbReference type="Proteomes" id="UP000323597"/>
    </source>
</evidence>
<dbReference type="Proteomes" id="UP000323597">
    <property type="component" value="Chromosome A07"/>
</dbReference>
<organism evidence="1 2">
    <name type="scientific">Gossypium mustelinum</name>
    <name type="common">Cotton</name>
    <name type="synonym">Gossypium caicoense</name>
    <dbReference type="NCBI Taxonomy" id="34275"/>
    <lineage>
        <taxon>Eukaryota</taxon>
        <taxon>Viridiplantae</taxon>
        <taxon>Streptophyta</taxon>
        <taxon>Embryophyta</taxon>
        <taxon>Tracheophyta</taxon>
        <taxon>Spermatophyta</taxon>
        <taxon>Magnoliopsida</taxon>
        <taxon>eudicotyledons</taxon>
        <taxon>Gunneridae</taxon>
        <taxon>Pentapetalae</taxon>
        <taxon>rosids</taxon>
        <taxon>malvids</taxon>
        <taxon>Malvales</taxon>
        <taxon>Malvaceae</taxon>
        <taxon>Malvoideae</taxon>
        <taxon>Gossypium</taxon>
    </lineage>
</organism>
<protein>
    <submittedName>
        <fullName evidence="1">Uncharacterized protein</fullName>
    </submittedName>
</protein>
<gene>
    <name evidence="1" type="ORF">E1A91_A07G037900v1</name>
</gene>
<dbReference type="AlphaFoldDB" id="A0A5D2YHF2"/>